<keyword evidence="6" id="KW-0963">Cytoplasm</keyword>
<comment type="catalytic activity">
    <reaction evidence="1">
        <text>Hydrolyzes the link between N-acetylmuramoyl residues and L-amino acid residues in certain cell-wall glycopeptides.</text>
        <dbReference type="EC" id="3.5.1.28"/>
    </reaction>
</comment>
<keyword evidence="8" id="KW-0378">Hydrolase</keyword>
<dbReference type="PANTHER" id="PTHR30417">
    <property type="entry name" value="N-ACETYLMURAMOYL-L-ALANINE AMIDASE AMID"/>
    <property type="match status" value="1"/>
</dbReference>
<keyword evidence="15" id="KW-1185">Reference proteome</keyword>
<dbReference type="SMART" id="SM00644">
    <property type="entry name" value="Ami_2"/>
    <property type="match status" value="1"/>
</dbReference>
<evidence type="ECO:0000256" key="6">
    <source>
        <dbReference type="ARBA" id="ARBA00022490"/>
    </source>
</evidence>
<dbReference type="PANTHER" id="PTHR30417:SF4">
    <property type="entry name" value="1,6-ANHYDRO-N-ACETYLMURAMYL-L-ALANINE AMIDASE AMPD"/>
    <property type="match status" value="1"/>
</dbReference>
<name>A0A916WGI5_9BURK</name>
<dbReference type="GO" id="GO:0005737">
    <property type="term" value="C:cytoplasm"/>
    <property type="evidence" value="ECO:0007669"/>
    <property type="project" value="UniProtKB-SubCell"/>
</dbReference>
<comment type="cofactor">
    <cofactor evidence="2">
        <name>Zn(2+)</name>
        <dbReference type="ChEBI" id="CHEBI:29105"/>
    </cofactor>
</comment>
<dbReference type="AlphaFoldDB" id="A0A916WGI5"/>
<dbReference type="GO" id="GO:0071555">
    <property type="term" value="P:cell wall organization"/>
    <property type="evidence" value="ECO:0007669"/>
    <property type="project" value="UniProtKB-KW"/>
</dbReference>
<comment type="subcellular location">
    <subcellularLocation>
        <location evidence="3">Cytoplasm</location>
    </subcellularLocation>
</comment>
<proteinExistence type="inferred from homology"/>
<accession>A0A916WGI5</accession>
<dbReference type="Pfam" id="PF01510">
    <property type="entry name" value="Amidase_2"/>
    <property type="match status" value="1"/>
</dbReference>
<dbReference type="GO" id="GO:0009254">
    <property type="term" value="P:peptidoglycan turnover"/>
    <property type="evidence" value="ECO:0007669"/>
    <property type="project" value="TreeGrafter"/>
</dbReference>
<protein>
    <recommendedName>
        <fullName evidence="11">1,6-anhydro-N-acetylmuramyl-L-alanine amidase AmpD</fullName>
        <ecNumber evidence="5">3.5.1.28</ecNumber>
    </recommendedName>
    <alternativeName>
        <fullName evidence="12">N-acetylmuramoyl-L-alanine amidase</fullName>
    </alternativeName>
</protein>
<evidence type="ECO:0000256" key="8">
    <source>
        <dbReference type="ARBA" id="ARBA00022801"/>
    </source>
</evidence>
<dbReference type="InterPro" id="IPR036505">
    <property type="entry name" value="Amidase/PGRP_sf"/>
</dbReference>
<reference evidence="14" key="2">
    <citation type="submission" date="2020-09" db="EMBL/GenBank/DDBJ databases">
        <authorList>
            <person name="Sun Q."/>
            <person name="Zhou Y."/>
        </authorList>
    </citation>
    <scope>NUCLEOTIDE SEQUENCE</scope>
    <source>
        <strain evidence="14">CGMCC 1.15322</strain>
    </source>
</reference>
<dbReference type="GO" id="GO:0046872">
    <property type="term" value="F:metal ion binding"/>
    <property type="evidence" value="ECO:0007669"/>
    <property type="project" value="UniProtKB-KW"/>
</dbReference>
<evidence type="ECO:0000256" key="11">
    <source>
        <dbReference type="ARBA" id="ARBA00039257"/>
    </source>
</evidence>
<evidence type="ECO:0000256" key="7">
    <source>
        <dbReference type="ARBA" id="ARBA00022723"/>
    </source>
</evidence>
<evidence type="ECO:0000313" key="14">
    <source>
        <dbReference type="EMBL" id="GGA95377.1"/>
    </source>
</evidence>
<dbReference type="EC" id="3.5.1.28" evidence="5"/>
<keyword evidence="7" id="KW-0479">Metal-binding</keyword>
<dbReference type="Gene3D" id="3.40.80.10">
    <property type="entry name" value="Peptidoglycan recognition protein-like"/>
    <property type="match status" value="1"/>
</dbReference>
<evidence type="ECO:0000256" key="2">
    <source>
        <dbReference type="ARBA" id="ARBA00001947"/>
    </source>
</evidence>
<dbReference type="GO" id="GO:0008745">
    <property type="term" value="F:N-acetylmuramoyl-L-alanine amidase activity"/>
    <property type="evidence" value="ECO:0007669"/>
    <property type="project" value="UniProtKB-EC"/>
</dbReference>
<evidence type="ECO:0000256" key="3">
    <source>
        <dbReference type="ARBA" id="ARBA00004496"/>
    </source>
</evidence>
<comment type="similarity">
    <text evidence="4">Belongs to the N-acetylmuramoyl-L-alanine amidase 2 family.</text>
</comment>
<dbReference type="NCBIfam" id="NF008758">
    <property type="entry name" value="PRK11789.1"/>
    <property type="match status" value="1"/>
</dbReference>
<dbReference type="InterPro" id="IPR051206">
    <property type="entry name" value="NAMLAA_amidase_2"/>
</dbReference>
<dbReference type="GO" id="GO:0009253">
    <property type="term" value="P:peptidoglycan catabolic process"/>
    <property type="evidence" value="ECO:0007669"/>
    <property type="project" value="InterPro"/>
</dbReference>
<evidence type="ECO:0000313" key="15">
    <source>
        <dbReference type="Proteomes" id="UP000620596"/>
    </source>
</evidence>
<dbReference type="SUPFAM" id="SSF55846">
    <property type="entry name" value="N-acetylmuramoyl-L-alanine amidase-like"/>
    <property type="match status" value="1"/>
</dbReference>
<gene>
    <name evidence="14" type="primary">ampD</name>
    <name evidence="14" type="ORF">GCM10011496_15610</name>
</gene>
<dbReference type="CDD" id="cd06583">
    <property type="entry name" value="PGRP"/>
    <property type="match status" value="1"/>
</dbReference>
<feature type="domain" description="N-acetylmuramoyl-L-alanine amidase" evidence="13">
    <location>
        <begin position="61"/>
        <end position="209"/>
    </location>
</feature>
<keyword evidence="9" id="KW-0862">Zinc</keyword>
<evidence type="ECO:0000256" key="4">
    <source>
        <dbReference type="ARBA" id="ARBA00007553"/>
    </source>
</evidence>
<sequence>MSPSEWSIPGSADGLSLGGTAPLSGARGGEAPQAHEVASVGAGVQSLWQQGWYRYARRLASPNFGPRPDGALIDLIVIHSISLPPGAYGTGQVQKLFSNELDWDTHPYFQSIRGLQVSSHFFITRDGQLWQFVSCDQRAWHAGESSYRGRSNCNDDSIGIELEGLDGGLFEAAQYETLASICAALLRHYPVQHLAGHQHIAGGRKLDPGAGFDWPQLQASLGLSAKCFPAGD</sequence>
<comment type="caution">
    <text evidence="14">The sequence shown here is derived from an EMBL/GenBank/DDBJ whole genome shotgun (WGS) entry which is preliminary data.</text>
</comment>
<dbReference type="Proteomes" id="UP000620596">
    <property type="component" value="Unassembled WGS sequence"/>
</dbReference>
<dbReference type="EMBL" id="BMIG01000004">
    <property type="protein sequence ID" value="GGA95377.1"/>
    <property type="molecule type" value="Genomic_DNA"/>
</dbReference>
<organism evidence="14 15">
    <name type="scientific">Polaromonas eurypsychrophila</name>
    <dbReference type="NCBI Taxonomy" id="1614635"/>
    <lineage>
        <taxon>Bacteria</taxon>
        <taxon>Pseudomonadati</taxon>
        <taxon>Pseudomonadota</taxon>
        <taxon>Betaproteobacteria</taxon>
        <taxon>Burkholderiales</taxon>
        <taxon>Comamonadaceae</taxon>
        <taxon>Polaromonas</taxon>
    </lineage>
</organism>
<evidence type="ECO:0000256" key="9">
    <source>
        <dbReference type="ARBA" id="ARBA00022833"/>
    </source>
</evidence>
<dbReference type="InterPro" id="IPR002502">
    <property type="entry name" value="Amidase_domain"/>
</dbReference>
<keyword evidence="10" id="KW-0961">Cell wall biogenesis/degradation</keyword>
<evidence type="ECO:0000256" key="10">
    <source>
        <dbReference type="ARBA" id="ARBA00023316"/>
    </source>
</evidence>
<evidence type="ECO:0000256" key="1">
    <source>
        <dbReference type="ARBA" id="ARBA00001561"/>
    </source>
</evidence>
<evidence type="ECO:0000256" key="12">
    <source>
        <dbReference type="ARBA" id="ARBA00042615"/>
    </source>
</evidence>
<evidence type="ECO:0000259" key="13">
    <source>
        <dbReference type="SMART" id="SM00644"/>
    </source>
</evidence>
<reference evidence="14" key="1">
    <citation type="journal article" date="2014" name="Int. J. Syst. Evol. Microbiol.">
        <title>Complete genome sequence of Corynebacterium casei LMG S-19264T (=DSM 44701T), isolated from a smear-ripened cheese.</title>
        <authorList>
            <consortium name="US DOE Joint Genome Institute (JGI-PGF)"/>
            <person name="Walter F."/>
            <person name="Albersmeier A."/>
            <person name="Kalinowski J."/>
            <person name="Ruckert C."/>
        </authorList>
    </citation>
    <scope>NUCLEOTIDE SEQUENCE</scope>
    <source>
        <strain evidence="14">CGMCC 1.15322</strain>
    </source>
</reference>
<evidence type="ECO:0000256" key="5">
    <source>
        <dbReference type="ARBA" id="ARBA00011901"/>
    </source>
</evidence>